<dbReference type="Proteomes" id="UP000314294">
    <property type="component" value="Unassembled WGS sequence"/>
</dbReference>
<organism evidence="2 3">
    <name type="scientific">Liparis tanakae</name>
    <name type="common">Tanaka's snailfish</name>
    <dbReference type="NCBI Taxonomy" id="230148"/>
    <lineage>
        <taxon>Eukaryota</taxon>
        <taxon>Metazoa</taxon>
        <taxon>Chordata</taxon>
        <taxon>Craniata</taxon>
        <taxon>Vertebrata</taxon>
        <taxon>Euteleostomi</taxon>
        <taxon>Actinopterygii</taxon>
        <taxon>Neopterygii</taxon>
        <taxon>Teleostei</taxon>
        <taxon>Neoteleostei</taxon>
        <taxon>Acanthomorphata</taxon>
        <taxon>Eupercaria</taxon>
        <taxon>Perciformes</taxon>
        <taxon>Cottioidei</taxon>
        <taxon>Cottales</taxon>
        <taxon>Liparidae</taxon>
        <taxon>Liparis</taxon>
    </lineage>
</organism>
<dbReference type="AlphaFoldDB" id="A0A4Z2JC53"/>
<keyword evidence="3" id="KW-1185">Reference proteome</keyword>
<gene>
    <name evidence="2" type="ORF">EYF80_002410</name>
</gene>
<evidence type="ECO:0000313" key="2">
    <source>
        <dbReference type="EMBL" id="TNN87208.1"/>
    </source>
</evidence>
<feature type="region of interest" description="Disordered" evidence="1">
    <location>
        <begin position="1"/>
        <end position="83"/>
    </location>
</feature>
<reference evidence="2 3" key="1">
    <citation type="submission" date="2019-03" db="EMBL/GenBank/DDBJ databases">
        <title>First draft genome of Liparis tanakae, snailfish: a comprehensive survey of snailfish specific genes.</title>
        <authorList>
            <person name="Kim W."/>
            <person name="Song I."/>
            <person name="Jeong J.-H."/>
            <person name="Kim D."/>
            <person name="Kim S."/>
            <person name="Ryu S."/>
            <person name="Song J.Y."/>
            <person name="Lee S.K."/>
        </authorList>
    </citation>
    <scope>NUCLEOTIDE SEQUENCE [LARGE SCALE GENOMIC DNA]</scope>
    <source>
        <tissue evidence="2">Muscle</tissue>
    </source>
</reference>
<name>A0A4Z2JC53_9TELE</name>
<proteinExistence type="predicted"/>
<evidence type="ECO:0000256" key="1">
    <source>
        <dbReference type="SAM" id="MobiDB-lite"/>
    </source>
</evidence>
<dbReference type="EMBL" id="SRLO01000011">
    <property type="protein sequence ID" value="TNN87208.1"/>
    <property type="molecule type" value="Genomic_DNA"/>
</dbReference>
<protein>
    <submittedName>
        <fullName evidence="2">Uncharacterized protein</fullName>
    </submittedName>
</protein>
<sequence>MSAPRSSPTREMRVSGAANGAQMRRRERDEARRWGEGEEGRKRVEEGYMSQKRQEYRNLRSGKEIASLQRAHSDKKRACGRIS</sequence>
<evidence type="ECO:0000313" key="3">
    <source>
        <dbReference type="Proteomes" id="UP000314294"/>
    </source>
</evidence>
<comment type="caution">
    <text evidence="2">The sequence shown here is derived from an EMBL/GenBank/DDBJ whole genome shotgun (WGS) entry which is preliminary data.</text>
</comment>
<feature type="compositionally biased region" description="Basic residues" evidence="1">
    <location>
        <begin position="73"/>
        <end position="83"/>
    </location>
</feature>
<feature type="compositionally biased region" description="Basic and acidic residues" evidence="1">
    <location>
        <begin position="24"/>
        <end position="63"/>
    </location>
</feature>
<accession>A0A4Z2JC53</accession>